<feature type="transmembrane region" description="Helical" evidence="1">
    <location>
        <begin position="202"/>
        <end position="230"/>
    </location>
</feature>
<evidence type="ECO:0008006" key="4">
    <source>
        <dbReference type="Google" id="ProtNLM"/>
    </source>
</evidence>
<feature type="transmembrane region" description="Helical" evidence="1">
    <location>
        <begin position="55"/>
        <end position="79"/>
    </location>
</feature>
<feature type="transmembrane region" description="Helical" evidence="1">
    <location>
        <begin position="16"/>
        <end position="35"/>
    </location>
</feature>
<gene>
    <name evidence="2" type="ORF">OXX778_LOCUS2957</name>
</gene>
<feature type="transmembrane region" description="Helical" evidence="1">
    <location>
        <begin position="91"/>
        <end position="114"/>
    </location>
</feature>
<accession>A0A813N5R4</accession>
<dbReference type="AlphaFoldDB" id="A0A813N5R4"/>
<dbReference type="OrthoDB" id="10470300at2759"/>
<keyword evidence="3" id="KW-1185">Reference proteome</keyword>
<evidence type="ECO:0000256" key="1">
    <source>
        <dbReference type="SAM" id="Phobius"/>
    </source>
</evidence>
<organism evidence="2 3">
    <name type="scientific">Brachionus calyciflorus</name>
    <dbReference type="NCBI Taxonomy" id="104777"/>
    <lineage>
        <taxon>Eukaryota</taxon>
        <taxon>Metazoa</taxon>
        <taxon>Spiralia</taxon>
        <taxon>Gnathifera</taxon>
        <taxon>Rotifera</taxon>
        <taxon>Eurotatoria</taxon>
        <taxon>Monogononta</taxon>
        <taxon>Pseudotrocha</taxon>
        <taxon>Ploima</taxon>
        <taxon>Brachionidae</taxon>
        <taxon>Brachionus</taxon>
    </lineage>
</organism>
<keyword evidence="1" id="KW-0472">Membrane</keyword>
<sequence length="237" mass="27163">MLKYETLERYLKIQSLITIILSLCLIVTSYLFRWVNIAGLGVLEDIRQIIDILPIMSYIFIAFLSYAIICFSIGLFGIFSIYTLKKITFKINITILAFLVILNFIFMILILVLIPKLELQIKTGITTSIEQAQDRGINIFDIQVLINLQKQCVMLFDISKNYACCGAVTPEDFGELAKMNCCSKPTPEIGCVTLIINVIKNYFYNLLTIPCGFLFANFIFNFINLSLFLLEYNLEFD</sequence>
<dbReference type="EMBL" id="CAJNOC010000247">
    <property type="protein sequence ID" value="CAF0732966.1"/>
    <property type="molecule type" value="Genomic_DNA"/>
</dbReference>
<comment type="caution">
    <text evidence="2">The sequence shown here is derived from an EMBL/GenBank/DDBJ whole genome shotgun (WGS) entry which is preliminary data.</text>
</comment>
<keyword evidence="1" id="KW-1133">Transmembrane helix</keyword>
<name>A0A813N5R4_9BILA</name>
<reference evidence="2" key="1">
    <citation type="submission" date="2021-02" db="EMBL/GenBank/DDBJ databases">
        <authorList>
            <person name="Nowell W R."/>
        </authorList>
    </citation>
    <scope>NUCLEOTIDE SEQUENCE</scope>
    <source>
        <strain evidence="2">Ploen Becks lab</strain>
    </source>
</reference>
<evidence type="ECO:0000313" key="3">
    <source>
        <dbReference type="Proteomes" id="UP000663879"/>
    </source>
</evidence>
<protein>
    <recommendedName>
        <fullName evidence="4">Tetraspanin</fullName>
    </recommendedName>
</protein>
<evidence type="ECO:0000313" key="2">
    <source>
        <dbReference type="EMBL" id="CAF0732966.1"/>
    </source>
</evidence>
<proteinExistence type="predicted"/>
<keyword evidence="1" id="KW-0812">Transmembrane</keyword>
<dbReference type="Proteomes" id="UP000663879">
    <property type="component" value="Unassembled WGS sequence"/>
</dbReference>